<protein>
    <recommendedName>
        <fullName evidence="6">Dipeptidyl peptidase 1</fullName>
        <ecNumber evidence="5">3.4.14.1</ecNumber>
    </recommendedName>
    <alternativeName>
        <fullName evidence="13">Cathepsin C</fullName>
    </alternativeName>
    <alternativeName>
        <fullName evidence="12">Cathepsin J</fullName>
    </alternativeName>
    <alternativeName>
        <fullName evidence="15">Dipeptidyl peptidase I</fullName>
    </alternativeName>
    <alternativeName>
        <fullName evidence="14">Dipeptidyl transferase</fullName>
    </alternativeName>
</protein>
<dbReference type="InterPro" id="IPR025661">
    <property type="entry name" value="Pept_asp_AS"/>
</dbReference>
<evidence type="ECO:0000256" key="14">
    <source>
        <dbReference type="ARBA" id="ARBA00030778"/>
    </source>
</evidence>
<dbReference type="PROSITE" id="PS00139">
    <property type="entry name" value="THIOL_PROTEASE_CYS"/>
    <property type="match status" value="1"/>
</dbReference>
<organism evidence="18 19">
    <name type="scientific">Cordylochernes scorpioides</name>
    <dbReference type="NCBI Taxonomy" id="51811"/>
    <lineage>
        <taxon>Eukaryota</taxon>
        <taxon>Metazoa</taxon>
        <taxon>Ecdysozoa</taxon>
        <taxon>Arthropoda</taxon>
        <taxon>Chelicerata</taxon>
        <taxon>Arachnida</taxon>
        <taxon>Pseudoscorpiones</taxon>
        <taxon>Cheliferoidea</taxon>
        <taxon>Chernetidae</taxon>
        <taxon>Cordylochernes</taxon>
    </lineage>
</organism>
<dbReference type="EMBL" id="CP092882">
    <property type="protein sequence ID" value="UYV81725.1"/>
    <property type="molecule type" value="Genomic_DNA"/>
</dbReference>
<dbReference type="InterPro" id="IPR014882">
    <property type="entry name" value="CathepsinC_exc"/>
</dbReference>
<evidence type="ECO:0000256" key="1">
    <source>
        <dbReference type="ARBA" id="ARBA00000738"/>
    </source>
</evidence>
<accession>A0ABY6LPS5</accession>
<dbReference type="Pfam" id="PF13358">
    <property type="entry name" value="DDE_3"/>
    <property type="match status" value="1"/>
</dbReference>
<name>A0ABY6LPS5_9ARAC</name>
<comment type="cofactor">
    <cofactor evidence="2">
        <name>chloride</name>
        <dbReference type="ChEBI" id="CHEBI:17996"/>
    </cofactor>
</comment>
<evidence type="ECO:0000256" key="11">
    <source>
        <dbReference type="ARBA" id="ARBA00023214"/>
    </source>
</evidence>
<evidence type="ECO:0000256" key="9">
    <source>
        <dbReference type="ARBA" id="ARBA00022807"/>
    </source>
</evidence>
<evidence type="ECO:0000256" key="2">
    <source>
        <dbReference type="ARBA" id="ARBA00001923"/>
    </source>
</evidence>
<dbReference type="InterPro" id="IPR013128">
    <property type="entry name" value="Peptidase_C1A"/>
</dbReference>
<dbReference type="InterPro" id="IPR036397">
    <property type="entry name" value="RNaseH_sf"/>
</dbReference>
<dbReference type="PROSITE" id="PS00640">
    <property type="entry name" value="THIOL_PROTEASE_ASN"/>
    <property type="match status" value="1"/>
</dbReference>
<dbReference type="InterPro" id="IPR036496">
    <property type="entry name" value="CathepsinC_exc_dom_sf"/>
</dbReference>
<dbReference type="PRINTS" id="PR00705">
    <property type="entry name" value="PAPAIN"/>
</dbReference>
<keyword evidence="8" id="KW-0378">Hydrolase</keyword>
<dbReference type="Pfam" id="PF08773">
    <property type="entry name" value="CathepsinC_exc"/>
    <property type="match status" value="1"/>
</dbReference>
<evidence type="ECO:0000256" key="7">
    <source>
        <dbReference type="ARBA" id="ARBA00022670"/>
    </source>
</evidence>
<gene>
    <name evidence="18" type="ORF">LAZ67_20002134</name>
</gene>
<evidence type="ECO:0000313" key="19">
    <source>
        <dbReference type="Proteomes" id="UP001235939"/>
    </source>
</evidence>
<dbReference type="Gene3D" id="3.90.70.10">
    <property type="entry name" value="Cysteine proteinases"/>
    <property type="match status" value="1"/>
</dbReference>
<evidence type="ECO:0000259" key="17">
    <source>
        <dbReference type="SMART" id="SM00645"/>
    </source>
</evidence>
<evidence type="ECO:0000256" key="6">
    <source>
        <dbReference type="ARBA" id="ARBA00014709"/>
    </source>
</evidence>
<keyword evidence="19" id="KW-1185">Reference proteome</keyword>
<dbReference type="Gene3D" id="2.40.128.80">
    <property type="entry name" value="Cathepsin C, exclusion domain"/>
    <property type="match status" value="1"/>
</dbReference>
<dbReference type="InterPro" id="IPR038765">
    <property type="entry name" value="Papain-like_cys_pep_sf"/>
</dbReference>
<dbReference type="EC" id="3.4.14.1" evidence="5"/>
<reference evidence="18 19" key="1">
    <citation type="submission" date="2022-01" db="EMBL/GenBank/DDBJ databases">
        <title>A chromosomal length assembly of Cordylochernes scorpioides.</title>
        <authorList>
            <person name="Zeh D."/>
            <person name="Zeh J."/>
        </authorList>
    </citation>
    <scope>NUCLEOTIDE SEQUENCE [LARGE SCALE GENOMIC DNA]</scope>
    <source>
        <strain evidence="18">IN4F17</strain>
        <tissue evidence="18">Whole Body</tissue>
    </source>
</reference>
<comment type="similarity">
    <text evidence="3">Belongs to the peptidase C1 family.</text>
</comment>
<dbReference type="PANTHER" id="PTHR12411">
    <property type="entry name" value="CYSTEINE PROTEASE FAMILY C1-RELATED"/>
    <property type="match status" value="1"/>
</dbReference>
<keyword evidence="11" id="KW-0868">Chloride</keyword>
<evidence type="ECO:0000256" key="12">
    <source>
        <dbReference type="ARBA" id="ARBA00029762"/>
    </source>
</evidence>
<dbReference type="InterPro" id="IPR038717">
    <property type="entry name" value="Tc1-like_DDE_dom"/>
</dbReference>
<evidence type="ECO:0000256" key="4">
    <source>
        <dbReference type="ARBA" id="ARBA00011610"/>
    </source>
</evidence>
<dbReference type="PROSITE" id="PS00639">
    <property type="entry name" value="THIOL_PROTEASE_HIS"/>
    <property type="match status" value="1"/>
</dbReference>
<evidence type="ECO:0000256" key="16">
    <source>
        <dbReference type="ARBA" id="ARBA00045556"/>
    </source>
</evidence>
<dbReference type="Proteomes" id="UP001235939">
    <property type="component" value="Chromosome 20"/>
</dbReference>
<evidence type="ECO:0000256" key="13">
    <source>
        <dbReference type="ARBA" id="ARBA00029779"/>
    </source>
</evidence>
<dbReference type="Gene3D" id="3.30.420.10">
    <property type="entry name" value="Ribonuclease H-like superfamily/Ribonuclease H"/>
    <property type="match status" value="1"/>
</dbReference>
<evidence type="ECO:0000256" key="3">
    <source>
        <dbReference type="ARBA" id="ARBA00008455"/>
    </source>
</evidence>
<dbReference type="InterPro" id="IPR000169">
    <property type="entry name" value="Pept_cys_AS"/>
</dbReference>
<keyword evidence="7" id="KW-0645">Protease</keyword>
<sequence>MLNSCVMHRHTGPAPGIMVWGGIGYHSRTPLVRITGTLNSQSYISEVLEPVVLPYLQGLPTAIFQQDNAPPHVARIVQRFFVNRQIELLPWPARSPDLSPIENMCLGCWADTPANCMYEDVAGRWQLMEGPRLGDSAIKCSEQDLEYPVHVTNVSLLYPDMVIDDDGNVGHWTMIYNEVYEATINNRKYLAYLNYRKENGKWISLCGETKIGTSHDVLGHNWACYKAMKLTPVPPKVHSVRQNELDSRPAENDLRTKLNMINRINKAQNSWTATYYPDLDIELRGSVGQSRLPRPAPLTEEIREMAAQLPEEWDWRNVDGVNYVSPVRAQGHCGSCYAYASMGMLEARIRIASKNRQQPILSPQQILDCSSYAQGCDGGWSYLTAGKYAQDYGIVEESCYPYRGYVQDSCKPLNASCPRHYVVDYGYIGGYYGACNEDLIKIQLVKNGPVAVGIMVYQDLLSYSGGIYHHVSNLGYNPYKETNHAVVVVGYGADKSSGEEYWIVKNSWGDYWGENGYIRIRRNTNEINIGTMGMEATPIL</sequence>
<dbReference type="SUPFAM" id="SSF54001">
    <property type="entry name" value="Cysteine proteinases"/>
    <property type="match status" value="1"/>
</dbReference>
<proteinExistence type="inferred from homology"/>
<dbReference type="InterPro" id="IPR025660">
    <property type="entry name" value="Pept_his_AS"/>
</dbReference>
<feature type="domain" description="Peptidase C1A papain C-terminal" evidence="17">
    <location>
        <begin position="309"/>
        <end position="537"/>
    </location>
</feature>
<evidence type="ECO:0000313" key="18">
    <source>
        <dbReference type="EMBL" id="UYV81725.1"/>
    </source>
</evidence>
<keyword evidence="9" id="KW-0788">Thiol protease</keyword>
<dbReference type="InterPro" id="IPR000668">
    <property type="entry name" value="Peptidase_C1A_C"/>
</dbReference>
<evidence type="ECO:0000256" key="8">
    <source>
        <dbReference type="ARBA" id="ARBA00022801"/>
    </source>
</evidence>
<keyword evidence="10" id="KW-1015">Disulfide bond</keyword>
<comment type="subunit">
    <text evidence="4">Tetramer of heterotrimers consisting of exclusion domain, heavy- and light chains.</text>
</comment>
<evidence type="ECO:0000256" key="15">
    <source>
        <dbReference type="ARBA" id="ARBA00032961"/>
    </source>
</evidence>
<comment type="catalytic activity">
    <reaction evidence="1">
        <text>Release of an N-terminal dipeptide, Xaa-Yaa-|-Zaa-, except when Xaa is Arg or Lys, or Yaa or Zaa is Pro.</text>
        <dbReference type="EC" id="3.4.14.1"/>
    </reaction>
</comment>
<comment type="function">
    <text evidence="16">Thiol protease. Has dipeptidylpeptidase activity. Active against a broad range of dipeptide substrates composed of both polar and hydrophobic amino acids. Proline cannot occupy the P1 position and arginine cannot occupy the P2 position of the substrate. Can act as both an exopeptidase and endopeptidase. Activates serine proteases such as elastase, cathepsin G and granzymes A and B.</text>
</comment>
<dbReference type="SMART" id="SM00645">
    <property type="entry name" value="Pept_C1"/>
    <property type="match status" value="1"/>
</dbReference>
<dbReference type="Pfam" id="PF00112">
    <property type="entry name" value="Peptidase_C1"/>
    <property type="match status" value="1"/>
</dbReference>
<evidence type="ECO:0000256" key="5">
    <source>
        <dbReference type="ARBA" id="ARBA00012059"/>
    </source>
</evidence>
<dbReference type="SUPFAM" id="SSF75001">
    <property type="entry name" value="Dipeptidyl peptidase I (cathepsin C), exclusion domain"/>
    <property type="match status" value="1"/>
</dbReference>
<evidence type="ECO:0000256" key="10">
    <source>
        <dbReference type="ARBA" id="ARBA00023157"/>
    </source>
</evidence>